<evidence type="ECO:0000256" key="5">
    <source>
        <dbReference type="ARBA" id="ARBA00023136"/>
    </source>
</evidence>
<keyword evidence="3 6" id="KW-0812">Transmembrane</keyword>
<comment type="subcellular location">
    <subcellularLocation>
        <location evidence="1">Membrane</location>
        <topology evidence="1">Multi-pass membrane protein</topology>
    </subcellularLocation>
</comment>
<evidence type="ECO:0000256" key="2">
    <source>
        <dbReference type="ARBA" id="ARBA00008284"/>
    </source>
</evidence>
<protein>
    <submittedName>
        <fullName evidence="9">TM2 domain-containing protein</fullName>
    </submittedName>
</protein>
<comment type="similarity">
    <text evidence="2">Belongs to the TM2 family.</text>
</comment>
<reference evidence="9 10" key="1">
    <citation type="submission" date="2024-03" db="EMBL/GenBank/DDBJ databases">
        <title>The Acrasis kona genome and developmental transcriptomes reveal deep origins of eukaryotic multicellular pathways.</title>
        <authorList>
            <person name="Sheikh S."/>
            <person name="Fu C.-J."/>
            <person name="Brown M.W."/>
            <person name="Baldauf S.L."/>
        </authorList>
    </citation>
    <scope>NUCLEOTIDE SEQUENCE [LARGE SCALE GENOMIC DNA]</scope>
    <source>
        <strain evidence="9 10">ATCC MYA-3509</strain>
    </source>
</reference>
<dbReference type="PANTHER" id="PTHR21016:SF25">
    <property type="entry name" value="TM2 DOMAIN-CONTAINING PROTEIN DDB_G0277895-RELATED"/>
    <property type="match status" value="1"/>
</dbReference>
<feature type="transmembrane region" description="Helical" evidence="6">
    <location>
        <begin position="32"/>
        <end position="53"/>
    </location>
</feature>
<comment type="caution">
    <text evidence="9">The sequence shown here is derived from an EMBL/GenBank/DDBJ whole genome shotgun (WGS) entry which is preliminary data.</text>
</comment>
<feature type="transmembrane region" description="Helical" evidence="6">
    <location>
        <begin position="7"/>
        <end position="26"/>
    </location>
</feature>
<evidence type="ECO:0000256" key="4">
    <source>
        <dbReference type="ARBA" id="ARBA00022989"/>
    </source>
</evidence>
<evidence type="ECO:0000313" key="9">
    <source>
        <dbReference type="EMBL" id="KAL0490949.1"/>
    </source>
</evidence>
<proteinExistence type="inferred from homology"/>
<organism evidence="9 10">
    <name type="scientific">Acrasis kona</name>
    <dbReference type="NCBI Taxonomy" id="1008807"/>
    <lineage>
        <taxon>Eukaryota</taxon>
        <taxon>Discoba</taxon>
        <taxon>Heterolobosea</taxon>
        <taxon>Tetramitia</taxon>
        <taxon>Eutetramitia</taxon>
        <taxon>Acrasidae</taxon>
        <taxon>Acrasis</taxon>
    </lineage>
</organism>
<accession>A0AAW2ZQD4</accession>
<keyword evidence="5 6" id="KW-0472">Membrane</keyword>
<name>A0AAW2ZQD4_9EUKA</name>
<evidence type="ECO:0000313" key="8">
    <source>
        <dbReference type="EMBL" id="KAL0487772.1"/>
    </source>
</evidence>
<keyword evidence="10" id="KW-1185">Reference proteome</keyword>
<dbReference type="EMBL" id="JAOPGA020001737">
    <property type="protein sequence ID" value="KAL0490949.1"/>
    <property type="molecule type" value="Genomic_DNA"/>
</dbReference>
<evidence type="ECO:0000259" key="7">
    <source>
        <dbReference type="Pfam" id="PF05154"/>
    </source>
</evidence>
<dbReference type="PANTHER" id="PTHR21016">
    <property type="entry name" value="BETA-AMYLOID BINDING PROTEIN-RELATED"/>
    <property type="match status" value="1"/>
</dbReference>
<dbReference type="InterPro" id="IPR007829">
    <property type="entry name" value="TM2"/>
</dbReference>
<feature type="domain" description="TM2" evidence="7">
    <location>
        <begin position="3"/>
        <end position="50"/>
    </location>
</feature>
<dbReference type="InterPro" id="IPR050932">
    <property type="entry name" value="TM2D1-3-like"/>
</dbReference>
<dbReference type="EMBL" id="JAOPGA020001373">
    <property type="protein sequence ID" value="KAL0487772.1"/>
    <property type="molecule type" value="Genomic_DNA"/>
</dbReference>
<evidence type="ECO:0000313" key="10">
    <source>
        <dbReference type="Proteomes" id="UP001431209"/>
    </source>
</evidence>
<evidence type="ECO:0000256" key="3">
    <source>
        <dbReference type="ARBA" id="ARBA00022692"/>
    </source>
</evidence>
<dbReference type="AlphaFoldDB" id="A0AAW2ZQD4"/>
<gene>
    <name evidence="9" type="ORF">AKO1_002639</name>
    <name evidence="8" type="ORF">AKO1_008698</name>
</gene>
<dbReference type="Pfam" id="PF05154">
    <property type="entry name" value="TM2"/>
    <property type="match status" value="1"/>
</dbReference>
<evidence type="ECO:0000256" key="6">
    <source>
        <dbReference type="SAM" id="Phobius"/>
    </source>
</evidence>
<keyword evidence="4 6" id="KW-1133">Transmembrane helix</keyword>
<evidence type="ECO:0000256" key="1">
    <source>
        <dbReference type="ARBA" id="ARBA00004141"/>
    </source>
</evidence>
<dbReference type="Proteomes" id="UP001431209">
    <property type="component" value="Unassembled WGS sequence"/>
</dbReference>
<dbReference type="GO" id="GO:0016020">
    <property type="term" value="C:membrane"/>
    <property type="evidence" value="ECO:0007669"/>
    <property type="project" value="UniProtKB-SubCell"/>
</dbReference>
<sequence>MAEKSMLVAYLLWFFLGFLGIHRFYLNRTFTGLLWLFTGGLLGFGLLIDICLIPGMVNEENRNHASPTVIIVQQR</sequence>